<dbReference type="EMBL" id="LS992241">
    <property type="protein sequence ID" value="SYX84581.1"/>
    <property type="molecule type" value="Genomic_DNA"/>
</dbReference>
<organism evidence="1 2">
    <name type="scientific">Paenibacillus alvei</name>
    <name type="common">Bacillus alvei</name>
    <dbReference type="NCBI Taxonomy" id="44250"/>
    <lineage>
        <taxon>Bacteria</taxon>
        <taxon>Bacillati</taxon>
        <taxon>Bacillota</taxon>
        <taxon>Bacilli</taxon>
        <taxon>Bacillales</taxon>
        <taxon>Paenibacillaceae</taxon>
        <taxon>Paenibacillus</taxon>
    </lineage>
</organism>
<proteinExistence type="predicted"/>
<reference evidence="2" key="1">
    <citation type="submission" date="2018-08" db="EMBL/GenBank/DDBJ databases">
        <authorList>
            <person name="Chevrot R."/>
        </authorList>
    </citation>
    <scope>NUCLEOTIDE SEQUENCE [LARGE SCALE GENOMIC DNA]</scope>
</reference>
<accession>A0A383RD09</accession>
<dbReference type="Proteomes" id="UP000304148">
    <property type="component" value="Chromosome"/>
</dbReference>
<evidence type="ECO:0000313" key="2">
    <source>
        <dbReference type="Proteomes" id="UP000304148"/>
    </source>
</evidence>
<gene>
    <name evidence="1" type="ORF">PBLR_13003</name>
</gene>
<dbReference type="AlphaFoldDB" id="A0A383RD09"/>
<evidence type="ECO:0000313" key="1">
    <source>
        <dbReference type="EMBL" id="SYX84581.1"/>
    </source>
</evidence>
<sequence length="39" mass="4400">MRERYMDKPISLMANQGKGLLLDVCYLPIIGLEDYIGGL</sequence>
<protein>
    <submittedName>
        <fullName evidence="1">Uncharacterized protein</fullName>
    </submittedName>
</protein>
<name>A0A383RD09_PAEAL</name>